<dbReference type="InterPro" id="IPR003010">
    <property type="entry name" value="C-N_Hydrolase"/>
</dbReference>
<sequence>MSESPGPLVPAGARYPWLCLWGGAAASLLSVGGRFDVPLAAWVAPLLLIRFLRHTRPLVGLPAVFAVTVVSAAVWMAELAVPITWLTLLGDVAFGIAYGLPYVVDRLLAPRTGTLGRVLLFPAAAMSVEFLLGTFGPFGTAYGMRAASQHSSTALLQITALGGPYVIAFVIGAAATIGNLVRERGAHRTALRWAALYAAAVALIVVGGQVRMVFTGTGGDTVKVAGINPSQAAIDAETAVHGASRLDVTDPRRVDRADVRRAAQPLLDDLFRQTARAAAAGARIVVWSENAARVADEDHGAYLRQASEAADAHNIYLLVADLTYLPDAPHGRDETHLFGPDGTKLWDYEKARPIPGLEIYTPGDGRVPVVDTPYGRLANLICYDADFPADTHIDADIVLVPGGDWPEMGRTHTAMAGLRAIENGYALVRQDFNGQSGAYDATGRPLSTKDTTTDSGIWYADVPTHGSPTPYSRTGDIVAWGVLAGTLAAATAIATRSRRRPAPPTPAASAARASGVGPGR</sequence>
<dbReference type="Proteomes" id="UP001142400">
    <property type="component" value="Unassembled WGS sequence"/>
</dbReference>
<dbReference type="Gene3D" id="3.60.110.10">
    <property type="entry name" value="Carbon-nitrogen hydrolase"/>
    <property type="match status" value="1"/>
</dbReference>
<evidence type="ECO:0000259" key="10">
    <source>
        <dbReference type="PROSITE" id="PS50263"/>
    </source>
</evidence>
<dbReference type="GO" id="GO:0042158">
    <property type="term" value="P:lipoprotein biosynthetic process"/>
    <property type="evidence" value="ECO:0007669"/>
    <property type="project" value="InterPro"/>
</dbReference>
<feature type="transmembrane region" description="Helical" evidence="9">
    <location>
        <begin position="58"/>
        <end position="77"/>
    </location>
</feature>
<gene>
    <name evidence="11" type="ORF">NQU54_20705</name>
</gene>
<protein>
    <submittedName>
        <fullName evidence="11">Nitrilase</fullName>
    </submittedName>
</protein>
<dbReference type="RefSeq" id="WP_257632350.1">
    <property type="nucleotide sequence ID" value="NZ_JANIIC010000023.1"/>
</dbReference>
<dbReference type="InterPro" id="IPR036526">
    <property type="entry name" value="C-N_Hydrolase_sf"/>
</dbReference>
<keyword evidence="2" id="KW-1003">Cell membrane</keyword>
<evidence type="ECO:0000256" key="3">
    <source>
        <dbReference type="ARBA" id="ARBA00022679"/>
    </source>
</evidence>
<dbReference type="PANTHER" id="PTHR38686">
    <property type="entry name" value="APOLIPOPROTEIN N-ACYLTRANSFERASE"/>
    <property type="match status" value="1"/>
</dbReference>
<comment type="subcellular location">
    <subcellularLocation>
        <location evidence="1">Cell membrane</location>
        <topology evidence="1">Multi-pass membrane protein</topology>
    </subcellularLocation>
</comment>
<comment type="caution">
    <text evidence="11">The sequence shown here is derived from an EMBL/GenBank/DDBJ whole genome shotgun (WGS) entry which is preliminary data.</text>
</comment>
<keyword evidence="4 9" id="KW-0812">Transmembrane</keyword>
<dbReference type="Pfam" id="PF00795">
    <property type="entry name" value="CN_hydrolase"/>
    <property type="match status" value="1"/>
</dbReference>
<keyword evidence="3" id="KW-0808">Transferase</keyword>
<evidence type="ECO:0000313" key="11">
    <source>
        <dbReference type="EMBL" id="MCQ8831423.1"/>
    </source>
</evidence>
<evidence type="ECO:0000256" key="1">
    <source>
        <dbReference type="ARBA" id="ARBA00004651"/>
    </source>
</evidence>
<dbReference type="AlphaFoldDB" id="A0A9X2LX52"/>
<keyword evidence="7" id="KW-0012">Acyltransferase</keyword>
<dbReference type="GO" id="GO:0016410">
    <property type="term" value="F:N-acyltransferase activity"/>
    <property type="evidence" value="ECO:0007669"/>
    <property type="project" value="InterPro"/>
</dbReference>
<keyword evidence="12" id="KW-1185">Reference proteome</keyword>
<evidence type="ECO:0000256" key="9">
    <source>
        <dbReference type="SAM" id="Phobius"/>
    </source>
</evidence>
<evidence type="ECO:0000256" key="8">
    <source>
        <dbReference type="SAM" id="MobiDB-lite"/>
    </source>
</evidence>
<reference evidence="11" key="1">
    <citation type="submission" date="2022-06" db="EMBL/GenBank/DDBJ databases">
        <title>WGS of actinobacteria.</title>
        <authorList>
            <person name="Thawai C."/>
        </authorList>
    </citation>
    <scope>NUCLEOTIDE SEQUENCE</scope>
    <source>
        <strain evidence="11">DSM 42010</strain>
    </source>
</reference>
<keyword evidence="5 9" id="KW-1133">Transmembrane helix</keyword>
<evidence type="ECO:0000256" key="4">
    <source>
        <dbReference type="ARBA" id="ARBA00022692"/>
    </source>
</evidence>
<name>A0A9X2LX52_STRMQ</name>
<feature type="transmembrane region" description="Helical" evidence="9">
    <location>
        <begin position="115"/>
        <end position="135"/>
    </location>
</feature>
<organism evidence="11 12">
    <name type="scientific">Streptomyces malaysiensis subsp. samsunensis</name>
    <dbReference type="NCBI Taxonomy" id="459658"/>
    <lineage>
        <taxon>Bacteria</taxon>
        <taxon>Bacillati</taxon>
        <taxon>Actinomycetota</taxon>
        <taxon>Actinomycetes</taxon>
        <taxon>Kitasatosporales</taxon>
        <taxon>Streptomycetaceae</taxon>
        <taxon>Streptomyces</taxon>
        <taxon>Streptomyces violaceusniger group</taxon>
    </lineage>
</organism>
<accession>A0A9X2LX52</accession>
<evidence type="ECO:0000256" key="5">
    <source>
        <dbReference type="ARBA" id="ARBA00022989"/>
    </source>
</evidence>
<feature type="transmembrane region" description="Helical" evidence="9">
    <location>
        <begin position="15"/>
        <end position="37"/>
    </location>
</feature>
<dbReference type="EMBL" id="JANIIC010000023">
    <property type="protein sequence ID" value="MCQ8831423.1"/>
    <property type="molecule type" value="Genomic_DNA"/>
</dbReference>
<feature type="transmembrane region" description="Helical" evidence="9">
    <location>
        <begin position="155"/>
        <end position="181"/>
    </location>
</feature>
<dbReference type="InterPro" id="IPR004563">
    <property type="entry name" value="Apolipo_AcylTrfase"/>
</dbReference>
<evidence type="ECO:0000256" key="2">
    <source>
        <dbReference type="ARBA" id="ARBA00022475"/>
    </source>
</evidence>
<feature type="region of interest" description="Disordered" evidence="8">
    <location>
        <begin position="494"/>
        <end position="520"/>
    </location>
</feature>
<evidence type="ECO:0000313" key="12">
    <source>
        <dbReference type="Proteomes" id="UP001142400"/>
    </source>
</evidence>
<feature type="transmembrane region" description="Helical" evidence="9">
    <location>
        <begin position="83"/>
        <end position="103"/>
    </location>
</feature>
<feature type="transmembrane region" description="Helical" evidence="9">
    <location>
        <begin position="193"/>
        <end position="214"/>
    </location>
</feature>
<proteinExistence type="predicted"/>
<dbReference type="PANTHER" id="PTHR38686:SF1">
    <property type="entry name" value="APOLIPOPROTEIN N-ACYLTRANSFERASE"/>
    <property type="match status" value="1"/>
</dbReference>
<dbReference type="PROSITE" id="PS50263">
    <property type="entry name" value="CN_HYDROLASE"/>
    <property type="match status" value="1"/>
</dbReference>
<keyword evidence="6 9" id="KW-0472">Membrane</keyword>
<feature type="domain" description="CN hydrolase" evidence="10">
    <location>
        <begin position="244"/>
        <end position="464"/>
    </location>
</feature>
<dbReference type="GO" id="GO:0005886">
    <property type="term" value="C:plasma membrane"/>
    <property type="evidence" value="ECO:0007669"/>
    <property type="project" value="UniProtKB-SubCell"/>
</dbReference>
<evidence type="ECO:0000256" key="7">
    <source>
        <dbReference type="ARBA" id="ARBA00023315"/>
    </source>
</evidence>
<evidence type="ECO:0000256" key="6">
    <source>
        <dbReference type="ARBA" id="ARBA00023136"/>
    </source>
</evidence>
<dbReference type="SUPFAM" id="SSF56317">
    <property type="entry name" value="Carbon-nitrogen hydrolase"/>
    <property type="match status" value="1"/>
</dbReference>